<name>A0ACA9UI15_BIOOC</name>
<proteinExistence type="predicted"/>
<evidence type="ECO:0000313" key="2">
    <source>
        <dbReference type="Proteomes" id="UP000836387"/>
    </source>
</evidence>
<reference evidence="1" key="2">
    <citation type="submission" date="2021-10" db="EMBL/GenBank/DDBJ databases">
        <authorList>
            <person name="Piombo E."/>
        </authorList>
    </citation>
    <scope>NUCLEOTIDE SEQUENCE</scope>
</reference>
<comment type="caution">
    <text evidence="1">The sequence shown here is derived from an EMBL/GenBank/DDBJ whole genome shotgun (WGS) entry which is preliminary data.</text>
</comment>
<keyword evidence="2" id="KW-1185">Reference proteome</keyword>
<dbReference type="Proteomes" id="UP000836387">
    <property type="component" value="Unassembled WGS sequence"/>
</dbReference>
<sequence length="487" mass="54896">MENPVIYHNMHNRYGESLTWRSLSTSSRYSELWEKYMTSQRSLDHLYHKLFVEYMRKFKLNPPRWESRSLTNPHRRDFFGAYYPVAFHGHASDAMVPTTIASLLLHIAAYPSSLFPDSDGSAPPVDILPLLDWNSSHRQSPRLAILSRSFGAGYGPLASICPFEESKSVACGSPPLVIDLQQTAEDLDSTLTRFKNDGGIALIVQIIESQWPWTVIESKTLQTLSNICSRLKLPVVVDETLTALRCGAPFAHQRPEYLEVINPDFVIFGKGLKANGIGVNFDGETLRALSIYQEGDRYRCAFRWHDKHTRAISVPTLIEALFTLDMARDEDWPLRSIEIGRQIRSAICAQERGERGITQNPEPGSIAGLDALLYVRKNSIKGAIVQGIPEGDYIRLLPVLEDAMKCPAFISNCVMGRKSLARRRVTSKMLKRMHRKPLWCYVCGDATEEVLGDDVAWCEDCCIATCGYPECEKGFTDHQCLAIIGYL</sequence>
<reference evidence="1" key="1">
    <citation type="submission" date="2020-04" db="EMBL/GenBank/DDBJ databases">
        <authorList>
            <person name="Broberg M."/>
        </authorList>
    </citation>
    <scope>NUCLEOTIDE SEQUENCE</scope>
</reference>
<protein>
    <submittedName>
        <fullName evidence="1">Uncharacterized protein</fullName>
    </submittedName>
</protein>
<organism evidence="1 2">
    <name type="scientific">Clonostachys rosea f. rosea IK726</name>
    <dbReference type="NCBI Taxonomy" id="1349383"/>
    <lineage>
        <taxon>Eukaryota</taxon>
        <taxon>Fungi</taxon>
        <taxon>Dikarya</taxon>
        <taxon>Ascomycota</taxon>
        <taxon>Pezizomycotina</taxon>
        <taxon>Sordariomycetes</taxon>
        <taxon>Hypocreomycetidae</taxon>
        <taxon>Hypocreales</taxon>
        <taxon>Bionectriaceae</taxon>
        <taxon>Clonostachys</taxon>
    </lineage>
</organism>
<gene>
    <name evidence="1" type="ORF">CRV2_00014197</name>
</gene>
<evidence type="ECO:0000313" key="1">
    <source>
        <dbReference type="EMBL" id="CAG9953038.1"/>
    </source>
</evidence>
<dbReference type="EMBL" id="CADEHS020000518">
    <property type="protein sequence ID" value="CAG9953038.1"/>
    <property type="molecule type" value="Genomic_DNA"/>
</dbReference>
<accession>A0ACA9UI15</accession>